<feature type="region of interest" description="Disordered" evidence="1">
    <location>
        <begin position="75"/>
        <end position="99"/>
    </location>
</feature>
<dbReference type="EMBL" id="BQNB010017406">
    <property type="protein sequence ID" value="GJT62800.1"/>
    <property type="molecule type" value="Genomic_DNA"/>
</dbReference>
<evidence type="ECO:0000313" key="3">
    <source>
        <dbReference type="Proteomes" id="UP001151760"/>
    </source>
</evidence>
<reference evidence="2" key="1">
    <citation type="journal article" date="2022" name="Int. J. Mol. Sci.">
        <title>Draft Genome of Tanacetum Coccineum: Genomic Comparison of Closely Related Tanacetum-Family Plants.</title>
        <authorList>
            <person name="Yamashiro T."/>
            <person name="Shiraishi A."/>
            <person name="Nakayama K."/>
            <person name="Satake H."/>
        </authorList>
    </citation>
    <scope>NUCLEOTIDE SEQUENCE</scope>
</reference>
<dbReference type="Proteomes" id="UP001151760">
    <property type="component" value="Unassembled WGS sequence"/>
</dbReference>
<sequence>MSNNGGEADQDEDDDLGRERDLLASLIDKLKCEIDNNKNHNKLLESSNKTFVDKLKALPFALSRLAPKSLRRLLHSDSLGGDRQEPVRTSSRVTQRKLV</sequence>
<organism evidence="2 3">
    <name type="scientific">Tanacetum coccineum</name>
    <dbReference type="NCBI Taxonomy" id="301880"/>
    <lineage>
        <taxon>Eukaryota</taxon>
        <taxon>Viridiplantae</taxon>
        <taxon>Streptophyta</taxon>
        <taxon>Embryophyta</taxon>
        <taxon>Tracheophyta</taxon>
        <taxon>Spermatophyta</taxon>
        <taxon>Magnoliopsida</taxon>
        <taxon>eudicotyledons</taxon>
        <taxon>Gunneridae</taxon>
        <taxon>Pentapetalae</taxon>
        <taxon>asterids</taxon>
        <taxon>campanulids</taxon>
        <taxon>Asterales</taxon>
        <taxon>Asteraceae</taxon>
        <taxon>Asteroideae</taxon>
        <taxon>Anthemideae</taxon>
        <taxon>Anthemidinae</taxon>
        <taxon>Tanacetum</taxon>
    </lineage>
</organism>
<name>A0ABQ5FHL5_9ASTR</name>
<comment type="caution">
    <text evidence="2">The sequence shown here is derived from an EMBL/GenBank/DDBJ whole genome shotgun (WGS) entry which is preliminary data.</text>
</comment>
<proteinExistence type="predicted"/>
<keyword evidence="3" id="KW-1185">Reference proteome</keyword>
<accession>A0ABQ5FHL5</accession>
<protein>
    <submittedName>
        <fullName evidence="2">Uncharacterized protein</fullName>
    </submittedName>
</protein>
<gene>
    <name evidence="2" type="ORF">Tco_1006333</name>
</gene>
<evidence type="ECO:0000256" key="1">
    <source>
        <dbReference type="SAM" id="MobiDB-lite"/>
    </source>
</evidence>
<reference evidence="2" key="2">
    <citation type="submission" date="2022-01" db="EMBL/GenBank/DDBJ databases">
        <authorList>
            <person name="Yamashiro T."/>
            <person name="Shiraishi A."/>
            <person name="Satake H."/>
            <person name="Nakayama K."/>
        </authorList>
    </citation>
    <scope>NUCLEOTIDE SEQUENCE</scope>
</reference>
<evidence type="ECO:0000313" key="2">
    <source>
        <dbReference type="EMBL" id="GJT62800.1"/>
    </source>
</evidence>